<dbReference type="InterPro" id="IPR041336">
    <property type="entry name" value="DNApol_Exo"/>
</dbReference>
<dbReference type="EMBL" id="ML014184">
    <property type="protein sequence ID" value="RKP01118.1"/>
    <property type="molecule type" value="Genomic_DNA"/>
</dbReference>
<dbReference type="GO" id="GO:0003677">
    <property type="term" value="F:DNA binding"/>
    <property type="evidence" value="ECO:0007669"/>
    <property type="project" value="InterPro"/>
</dbReference>
<dbReference type="PRINTS" id="PR00867">
    <property type="entry name" value="DNAPOLG"/>
</dbReference>
<dbReference type="GO" id="GO:0006264">
    <property type="term" value="P:mitochondrial DNA replication"/>
    <property type="evidence" value="ECO:0007669"/>
    <property type="project" value="TreeGrafter"/>
</dbReference>
<dbReference type="GO" id="GO:0003887">
    <property type="term" value="F:DNA-directed DNA polymerase activity"/>
    <property type="evidence" value="ECO:0007669"/>
    <property type="project" value="InterPro"/>
</dbReference>
<dbReference type="PANTHER" id="PTHR10267:SF0">
    <property type="entry name" value="DNA POLYMERASE SUBUNIT GAMMA-1"/>
    <property type="match status" value="1"/>
</dbReference>
<dbReference type="Gene3D" id="1.10.150.20">
    <property type="entry name" value="5' to 3' exonuclease, C-terminal subdomain"/>
    <property type="match status" value="1"/>
</dbReference>
<proteinExistence type="predicted"/>
<gene>
    <name evidence="4" type="ORF">CXG81DRAFT_6817</name>
</gene>
<evidence type="ECO:0000259" key="3">
    <source>
        <dbReference type="SMART" id="SM00482"/>
    </source>
</evidence>
<feature type="non-terminal residue" evidence="4">
    <location>
        <position position="981"/>
    </location>
</feature>
<dbReference type="Pfam" id="PF00476">
    <property type="entry name" value="DNA_pol_A"/>
    <property type="match status" value="1"/>
</dbReference>
<dbReference type="InterPro" id="IPR001098">
    <property type="entry name" value="DNA-dir_DNA_pol_A_palm_dom"/>
</dbReference>
<sequence length="981" mass="108777">INGTGIQVLGDRLHRQIFGDRPKRRVPDEVQSLSHTILQHHGLRGKTLAPLPDVEMALPPLQGATIADHFEQIGRQAAEPYRQMAAELAQVRLPPAPSTATWQRRPGWTRYAPDGTWEAVPFPRERAIVFDTEVLYKKSLFPAMATAASAEAWYAWCSPALFSRDIKDLSTLIPMCSEGDAVAGPDADVQLVVGFHVGYDRARVKEEYWFERTRTAFLDLMSMHVAIGGFTSVQQTRYRKSRRADADAAAAAAVNEGVAMARQIESTLDDDDDGLDTSSSSSSSSLLSGRSRRPSPVRPDEDQWQTFGTLNSLADITEHYLGRSLDKTAREAFSSESLDEIADAVPELLSYCALDVAATHECFRVVWPRFVVHCPHPVSFAGLIELGRTYLPITETWDDYIAAAESQYAAIANETEKLFLDLAEKTLGDEEHKATDVWLAALDWTRKPTPPALKKDGTPRKAVGNPLLRGKPAWYRDLWDSKKKRIHITPAKRAAGLMLKLKWGDFPIIYAEGRGGWSCLVPRDRPLDGLDDWLHTADCDGAAADQDPFAGYYICPLPNNRQHGRQVGNPLSKTFASDIASGLMHSDIAETKELMRLRSMISYWTGSRRRIMNQWVVKPESVLEDPTANAARLMPSAVILPQVIAMGTVTRRAVEPTWMVASNAKKDRLGSELKCQVRAPPGYAFVGADVDSEELWIASLFSDSDFGMVGSTALSFMTLQGTKANKTDLHSMTGSLLSISRDEAKVFNYSRIYGAGYAHSQRLLQQCNPSLRPQDAAVLVRQLFQSTKGSKIDAVKLQRLRARGLLPEGCPATGFYYGGTESFLFNKLEAVAYDAVPATPVLHCSIPQTLLPENVRTQFLTSRANWVVQSSGVDYLHLLLVAMQWLMKAMGLRGRLCITIHDEVRFLVAEADTLRAVYAMQVANLWVRAMFSYRFGIEELPLNAAFFSAVDVDHVLRKEVDMPCVTPSNPVPIPPGRALDI</sequence>
<reference evidence="5" key="1">
    <citation type="journal article" date="2018" name="Nat. Microbiol.">
        <title>Leveraging single-cell genomics to expand the fungal tree of life.</title>
        <authorList>
            <person name="Ahrendt S.R."/>
            <person name="Quandt C.A."/>
            <person name="Ciobanu D."/>
            <person name="Clum A."/>
            <person name="Salamov A."/>
            <person name="Andreopoulos B."/>
            <person name="Cheng J.F."/>
            <person name="Woyke T."/>
            <person name="Pelin A."/>
            <person name="Henrissat B."/>
            <person name="Reynolds N.K."/>
            <person name="Benny G.L."/>
            <person name="Smith M.E."/>
            <person name="James T.Y."/>
            <person name="Grigoriev I.V."/>
        </authorList>
    </citation>
    <scope>NUCLEOTIDE SEQUENCE [LARGE SCALE GENOMIC DNA]</scope>
    <source>
        <strain evidence="5">ATCC 52028</strain>
    </source>
</reference>
<evidence type="ECO:0000313" key="4">
    <source>
        <dbReference type="EMBL" id="RKP01118.1"/>
    </source>
</evidence>
<protein>
    <recommendedName>
        <fullName evidence="1">Mitochondrial DNA polymerase catalytic subunit</fullName>
    </recommendedName>
</protein>
<evidence type="ECO:0000256" key="2">
    <source>
        <dbReference type="SAM" id="MobiDB-lite"/>
    </source>
</evidence>
<dbReference type="GO" id="GO:0008408">
    <property type="term" value="F:3'-5' exonuclease activity"/>
    <property type="evidence" value="ECO:0007669"/>
    <property type="project" value="TreeGrafter"/>
</dbReference>
<keyword evidence="5" id="KW-1185">Reference proteome</keyword>
<dbReference type="OrthoDB" id="5588663at2759"/>
<dbReference type="AlphaFoldDB" id="A0A4P9X7C4"/>
<feature type="region of interest" description="Disordered" evidence="2">
    <location>
        <begin position="268"/>
        <end position="303"/>
    </location>
</feature>
<evidence type="ECO:0000256" key="1">
    <source>
        <dbReference type="ARBA" id="ARBA00031966"/>
    </source>
</evidence>
<feature type="non-terminal residue" evidence="4">
    <location>
        <position position="1"/>
    </location>
</feature>
<feature type="compositionally biased region" description="Low complexity" evidence="2">
    <location>
        <begin position="276"/>
        <end position="289"/>
    </location>
</feature>
<dbReference type="Gene3D" id="3.30.420.390">
    <property type="match status" value="2"/>
</dbReference>
<evidence type="ECO:0000313" key="5">
    <source>
        <dbReference type="Proteomes" id="UP000274922"/>
    </source>
</evidence>
<dbReference type="Pfam" id="PF18136">
    <property type="entry name" value="DNApol_Exo"/>
    <property type="match status" value="1"/>
</dbReference>
<organism evidence="4 5">
    <name type="scientific">Caulochytrium protostelioides</name>
    <dbReference type="NCBI Taxonomy" id="1555241"/>
    <lineage>
        <taxon>Eukaryota</taxon>
        <taxon>Fungi</taxon>
        <taxon>Fungi incertae sedis</taxon>
        <taxon>Chytridiomycota</taxon>
        <taxon>Chytridiomycota incertae sedis</taxon>
        <taxon>Chytridiomycetes</taxon>
        <taxon>Caulochytriales</taxon>
        <taxon>Caulochytriaceae</taxon>
        <taxon>Caulochytrium</taxon>
    </lineage>
</organism>
<dbReference type="InterPro" id="IPR043502">
    <property type="entry name" value="DNA/RNA_pol_sf"/>
</dbReference>
<feature type="domain" description="DNA-directed DNA polymerase family A palm" evidence="3">
    <location>
        <begin position="670"/>
        <end position="912"/>
    </location>
</feature>
<dbReference type="Proteomes" id="UP000274922">
    <property type="component" value="Unassembled WGS sequence"/>
</dbReference>
<accession>A0A4P9X7C4</accession>
<dbReference type="SUPFAM" id="SSF53098">
    <property type="entry name" value="Ribonuclease H-like"/>
    <property type="match status" value="1"/>
</dbReference>
<dbReference type="SMART" id="SM00482">
    <property type="entry name" value="POLAc"/>
    <property type="match status" value="1"/>
</dbReference>
<dbReference type="InterPro" id="IPR012337">
    <property type="entry name" value="RNaseH-like_sf"/>
</dbReference>
<dbReference type="GO" id="GO:0005760">
    <property type="term" value="C:gamma DNA polymerase complex"/>
    <property type="evidence" value="ECO:0007669"/>
    <property type="project" value="InterPro"/>
</dbReference>
<dbReference type="STRING" id="1555241.A0A4P9X7C4"/>
<name>A0A4P9X7C4_9FUNG</name>
<dbReference type="InterPro" id="IPR002297">
    <property type="entry name" value="DNA-dir_DNA_pol_A_mt"/>
</dbReference>
<dbReference type="SUPFAM" id="SSF56672">
    <property type="entry name" value="DNA/RNA polymerases"/>
    <property type="match status" value="1"/>
</dbReference>
<dbReference type="PANTHER" id="PTHR10267">
    <property type="entry name" value="DNA POLYMERASE SUBUNIT GAMMA-1"/>
    <property type="match status" value="1"/>
</dbReference>